<sequence length="421" mass="48027">MEARPHPSRVRRVAAKKRPNAWGNSAKKLQWREIAAYSGRAFATSTAAERFRNIQLQLGICAAFSRATNQRICFMNGSSDEVIHSLFYNKNNDSLITVSVFGSEDFSDLRCRTTPIEYIRRGKPDAGFPLFETESLRPGFVEFDDENGKVLTHSAHDSSGIMLLIYTANRGYLPLDILSIEDGKLLKSFRHLLHHNKRVDFIEQFNEKLLVKQHGENFQILDVSNSKIIEVSRSAFVTPSAFIFLNEMQLVLTFRNREVLVWNCRGELVTSFEDHLLWHPDCNLNSIYVTTNQDLIISCCKDDPDDSYPEDNACSINVKIKARNLSKQTKSLKFLNTPAEALRDITSLYYDEEHEEIYTLATNMALCMCGQINSCSGKQVTSGTNRYCHQHLAPLLCKQLSSLPSWWECGSRSCKDFYPYS</sequence>
<protein>
    <submittedName>
        <fullName evidence="1 2">Uncharacterized protein</fullName>
    </submittedName>
</protein>
<accession>A0A2K2DFQ5</accession>
<dbReference type="OrthoDB" id="336008at2759"/>
<dbReference type="Proteomes" id="UP000008810">
    <property type="component" value="Chromosome 2"/>
</dbReference>
<dbReference type="Gramene" id="PNT73111">
    <property type="protein sequence ID" value="PNT73111"/>
    <property type="gene ID" value="BRADI_2g53347v3"/>
</dbReference>
<gene>
    <name evidence="1" type="ORF">BRADI_2g53347v3</name>
</gene>
<reference evidence="1" key="2">
    <citation type="submission" date="2017-06" db="EMBL/GenBank/DDBJ databases">
        <title>WGS assembly of Brachypodium distachyon.</title>
        <authorList>
            <consortium name="The International Brachypodium Initiative"/>
            <person name="Lucas S."/>
            <person name="Harmon-Smith M."/>
            <person name="Lail K."/>
            <person name="Tice H."/>
            <person name="Grimwood J."/>
            <person name="Bruce D."/>
            <person name="Barry K."/>
            <person name="Shu S."/>
            <person name="Lindquist E."/>
            <person name="Wang M."/>
            <person name="Pitluck S."/>
            <person name="Vogel J.P."/>
            <person name="Garvin D.F."/>
            <person name="Mockler T.C."/>
            <person name="Schmutz J."/>
            <person name="Rokhsar D."/>
            <person name="Bevan M.W."/>
        </authorList>
    </citation>
    <scope>NUCLEOTIDE SEQUENCE</scope>
    <source>
        <strain evidence="1">Bd21</strain>
    </source>
</reference>
<dbReference type="Pfam" id="PF25463">
    <property type="entry name" value="DUF7899"/>
    <property type="match status" value="1"/>
</dbReference>
<evidence type="ECO:0000313" key="3">
    <source>
        <dbReference type="Proteomes" id="UP000008810"/>
    </source>
</evidence>
<reference evidence="1 2" key="1">
    <citation type="journal article" date="2010" name="Nature">
        <title>Genome sequencing and analysis of the model grass Brachypodium distachyon.</title>
        <authorList>
            <consortium name="International Brachypodium Initiative"/>
        </authorList>
    </citation>
    <scope>NUCLEOTIDE SEQUENCE [LARGE SCALE GENOMIC DNA]</scope>
    <source>
        <strain evidence="1 2">Bd21</strain>
    </source>
</reference>
<dbReference type="PANTHER" id="PTHR31789">
    <property type="entry name" value="OS05G0482600 PROTEIN"/>
    <property type="match status" value="1"/>
</dbReference>
<evidence type="ECO:0000313" key="2">
    <source>
        <dbReference type="EnsemblPlants" id="PNT73111"/>
    </source>
</evidence>
<evidence type="ECO:0000313" key="1">
    <source>
        <dbReference type="EMBL" id="PNT73111.1"/>
    </source>
</evidence>
<reference evidence="2" key="3">
    <citation type="submission" date="2018-08" db="UniProtKB">
        <authorList>
            <consortium name="EnsemblPlants"/>
        </authorList>
    </citation>
    <scope>IDENTIFICATION</scope>
    <source>
        <strain evidence="2">cv. Bd21</strain>
    </source>
</reference>
<name>A0A2K2DFQ5_BRADI</name>
<dbReference type="InterPro" id="IPR011047">
    <property type="entry name" value="Quinoprotein_ADH-like_sf"/>
</dbReference>
<dbReference type="AlphaFoldDB" id="A0A2K2DFQ5"/>
<keyword evidence="3" id="KW-1185">Reference proteome</keyword>
<dbReference type="ExpressionAtlas" id="A0A2K2DFQ5">
    <property type="expression patterns" value="baseline"/>
</dbReference>
<dbReference type="EMBL" id="CM000881">
    <property type="protein sequence ID" value="PNT73111.1"/>
    <property type="molecule type" value="Genomic_DNA"/>
</dbReference>
<dbReference type="PANTHER" id="PTHR31789:SF4">
    <property type="entry name" value="OS01G0817800 PROTEIN"/>
    <property type="match status" value="1"/>
</dbReference>
<dbReference type="SUPFAM" id="SSF50998">
    <property type="entry name" value="Quinoprotein alcohol dehydrogenase-like"/>
    <property type="match status" value="1"/>
</dbReference>
<dbReference type="EnsemblPlants" id="PNT73111">
    <property type="protein sequence ID" value="PNT73111"/>
    <property type="gene ID" value="BRADI_2g53347v3"/>
</dbReference>
<dbReference type="InterPro" id="IPR057221">
    <property type="entry name" value="DUF7899"/>
</dbReference>
<proteinExistence type="predicted"/>
<organism evidence="1">
    <name type="scientific">Brachypodium distachyon</name>
    <name type="common">Purple false brome</name>
    <name type="synonym">Trachynia distachya</name>
    <dbReference type="NCBI Taxonomy" id="15368"/>
    <lineage>
        <taxon>Eukaryota</taxon>
        <taxon>Viridiplantae</taxon>
        <taxon>Streptophyta</taxon>
        <taxon>Embryophyta</taxon>
        <taxon>Tracheophyta</taxon>
        <taxon>Spermatophyta</taxon>
        <taxon>Magnoliopsida</taxon>
        <taxon>Liliopsida</taxon>
        <taxon>Poales</taxon>
        <taxon>Poaceae</taxon>
        <taxon>BOP clade</taxon>
        <taxon>Pooideae</taxon>
        <taxon>Stipodae</taxon>
        <taxon>Brachypodieae</taxon>
        <taxon>Brachypodium</taxon>
    </lineage>
</organism>